<dbReference type="Proteomes" id="UP000587760">
    <property type="component" value="Unassembled WGS sequence"/>
</dbReference>
<keyword evidence="3" id="KW-1185">Reference proteome</keyword>
<gene>
    <name evidence="2" type="ORF">HNR50_000692</name>
</gene>
<dbReference type="Pfam" id="PF13360">
    <property type="entry name" value="PQQ_2"/>
    <property type="match status" value="1"/>
</dbReference>
<dbReference type="AlphaFoldDB" id="A0A841R7W2"/>
<name>A0A841R7W2_9SPIO</name>
<evidence type="ECO:0000313" key="2">
    <source>
        <dbReference type="EMBL" id="MBB6479059.1"/>
    </source>
</evidence>
<dbReference type="SMART" id="SM00564">
    <property type="entry name" value="PQQ"/>
    <property type="match status" value="4"/>
</dbReference>
<evidence type="ECO:0000313" key="3">
    <source>
        <dbReference type="Proteomes" id="UP000587760"/>
    </source>
</evidence>
<dbReference type="InterPro" id="IPR011047">
    <property type="entry name" value="Quinoprotein_ADH-like_sf"/>
</dbReference>
<comment type="caution">
    <text evidence="2">The sequence shown here is derived from an EMBL/GenBank/DDBJ whole genome shotgun (WGS) entry which is preliminary data.</text>
</comment>
<dbReference type="InterPro" id="IPR018391">
    <property type="entry name" value="PQQ_b-propeller_rpt"/>
</dbReference>
<dbReference type="PANTHER" id="PTHR34512">
    <property type="entry name" value="CELL SURFACE PROTEIN"/>
    <property type="match status" value="1"/>
</dbReference>
<reference evidence="2 3" key="1">
    <citation type="submission" date="2020-08" db="EMBL/GenBank/DDBJ databases">
        <title>Genomic Encyclopedia of Type Strains, Phase IV (KMG-IV): sequencing the most valuable type-strain genomes for metagenomic binning, comparative biology and taxonomic classification.</title>
        <authorList>
            <person name="Goeker M."/>
        </authorList>
    </citation>
    <scope>NUCLEOTIDE SEQUENCE [LARGE SCALE GENOMIC DNA]</scope>
    <source>
        <strain evidence="2 3">DSM 2461</strain>
    </source>
</reference>
<proteinExistence type="predicted"/>
<protein>
    <submittedName>
        <fullName evidence="2">Outer membrane protein assembly factor BamB</fullName>
    </submittedName>
</protein>
<evidence type="ECO:0000259" key="1">
    <source>
        <dbReference type="Pfam" id="PF13360"/>
    </source>
</evidence>
<accession>A0A841R7W2</accession>
<organism evidence="2 3">
    <name type="scientific">Spirochaeta isovalerica</name>
    <dbReference type="NCBI Taxonomy" id="150"/>
    <lineage>
        <taxon>Bacteria</taxon>
        <taxon>Pseudomonadati</taxon>
        <taxon>Spirochaetota</taxon>
        <taxon>Spirochaetia</taxon>
        <taxon>Spirochaetales</taxon>
        <taxon>Spirochaetaceae</taxon>
        <taxon>Spirochaeta</taxon>
    </lineage>
</organism>
<dbReference type="SUPFAM" id="SSF50998">
    <property type="entry name" value="Quinoprotein alcohol dehydrogenase-like"/>
    <property type="match status" value="1"/>
</dbReference>
<sequence>MLGIPASDPAGTVYVLTDDNTLQAIKPYSGTLIWSYRAGEPLSDVLFVGADFTVYLYTESRKLIAVTPGGTVRWKRQFNSPLSRSPAASPEGAVILPMEDGRLIKINGRGRVLWEKPAAYSYTSPVVDQDGSLYISGDNNTIFSYKPTGNGGWSYTLPARAEILALRSDYLLALTSERKAFCLDIRGNLIWENDTLPSGNPVSLLSSPDRIHIVYSSGMVIALNPDGSEESRFQGPPTEGFASIDSKGALYLFGRDRKLYRLMDDELIEIESDTPMTAPLLGAAANLFSGGENWIVYSYKTPASAQGWAGYRGGPLRNGAVDSGASLKRLQEYYEGYPGYLYFEMMSQSPELDKRLEIIDRFEKLQRDNQLIEKFPFAPLLLIDMAEEGISYASFDGSLVSNSSSLVRIKALNLLGDIGDIRTRRFIISHLYQEDSASAAVSAIWALAMIGFDYDGAATRAIASAKERFFNDDGVLLTICDTLEEIVYYNGIIPDQSGLHVLSSIYSSNAPYGIRKRAGEIFDNFTGGPRLK</sequence>
<dbReference type="PANTHER" id="PTHR34512:SF30">
    <property type="entry name" value="OUTER MEMBRANE PROTEIN ASSEMBLY FACTOR BAMB"/>
    <property type="match status" value="1"/>
</dbReference>
<dbReference type="Gene3D" id="2.130.10.10">
    <property type="entry name" value="YVTN repeat-like/Quinoprotein amine dehydrogenase"/>
    <property type="match status" value="1"/>
</dbReference>
<dbReference type="InterPro" id="IPR002372">
    <property type="entry name" value="PQQ_rpt_dom"/>
</dbReference>
<dbReference type="InterPro" id="IPR015943">
    <property type="entry name" value="WD40/YVTN_repeat-like_dom_sf"/>
</dbReference>
<feature type="domain" description="Pyrrolo-quinoline quinone repeat" evidence="1">
    <location>
        <begin position="3"/>
        <end position="118"/>
    </location>
</feature>
<dbReference type="EMBL" id="JACHGJ010000001">
    <property type="protein sequence ID" value="MBB6479059.1"/>
    <property type="molecule type" value="Genomic_DNA"/>
</dbReference>